<keyword evidence="5 6" id="KW-0472">Membrane</keyword>
<evidence type="ECO:0000256" key="2">
    <source>
        <dbReference type="ARBA" id="ARBA00008974"/>
    </source>
</evidence>
<protein>
    <submittedName>
        <fullName evidence="7">Permease for cytosine/purines, uracil, thiamine, allantoin-domain-containing protein</fullName>
    </submittedName>
</protein>
<dbReference type="AlphaFoldDB" id="A0A5N6ET47"/>
<keyword evidence="3 6" id="KW-0812">Transmembrane</keyword>
<evidence type="ECO:0000256" key="3">
    <source>
        <dbReference type="ARBA" id="ARBA00022692"/>
    </source>
</evidence>
<dbReference type="PANTHER" id="PTHR30618:SF4">
    <property type="entry name" value="ALLANTOIN PERMEASE"/>
    <property type="match status" value="1"/>
</dbReference>
<keyword evidence="8" id="KW-1185">Reference proteome</keyword>
<comment type="similarity">
    <text evidence="2">Belongs to the purine-cytosine permease (2.A.39) family.</text>
</comment>
<evidence type="ECO:0000256" key="5">
    <source>
        <dbReference type="ARBA" id="ARBA00023136"/>
    </source>
</evidence>
<reference evidence="7 8" key="1">
    <citation type="submission" date="2019-04" db="EMBL/GenBank/DDBJ databases">
        <title>Fungal friends and foes A comparative genomics study of 23 Aspergillus species from section Flavi.</title>
        <authorList>
            <consortium name="DOE Joint Genome Institute"/>
            <person name="Kjaerbolling I."/>
            <person name="Vesth T.C."/>
            <person name="Frisvad J.C."/>
            <person name="Nybo J.L."/>
            <person name="Theobald S."/>
            <person name="Kildgaard S."/>
            <person name="Petersen T.I."/>
            <person name="Kuo A."/>
            <person name="Sato A."/>
            <person name="Lyhne E.K."/>
            <person name="Kogle M.E."/>
            <person name="Wiebenga A."/>
            <person name="Kun R.S."/>
            <person name="Lubbers R.J."/>
            <person name="Makela M.R."/>
            <person name="Barry K."/>
            <person name="Chovatia M."/>
            <person name="Clum A."/>
            <person name="Daum C."/>
            <person name="Haridas S."/>
            <person name="He G."/>
            <person name="LaButti K."/>
            <person name="Lipzen A."/>
            <person name="Mondo S."/>
            <person name="Pangilinan J."/>
            <person name="Riley R."/>
            <person name="Salamov A."/>
            <person name="Simmons B.A."/>
            <person name="Magnuson J.K."/>
            <person name="Henrissat B."/>
            <person name="Mortensen U.H."/>
            <person name="Larsen T.O."/>
            <person name="De vries R.P."/>
            <person name="Grigoriev I.V."/>
            <person name="Machida M."/>
            <person name="Baker S.E."/>
            <person name="Andersen M.R."/>
        </authorList>
    </citation>
    <scope>NUCLEOTIDE SEQUENCE [LARGE SCALE GENOMIC DNA]</scope>
    <source>
        <strain evidence="7 8">CBS 126849</strain>
    </source>
</reference>
<evidence type="ECO:0000256" key="1">
    <source>
        <dbReference type="ARBA" id="ARBA00004141"/>
    </source>
</evidence>
<dbReference type="PANTHER" id="PTHR30618">
    <property type="entry name" value="NCS1 FAMILY PURINE/PYRIMIDINE TRANSPORTER"/>
    <property type="match status" value="1"/>
</dbReference>
<evidence type="ECO:0000256" key="6">
    <source>
        <dbReference type="SAM" id="Phobius"/>
    </source>
</evidence>
<feature type="transmembrane region" description="Helical" evidence="6">
    <location>
        <begin position="74"/>
        <end position="100"/>
    </location>
</feature>
<dbReference type="Gene3D" id="1.10.4160.10">
    <property type="entry name" value="Hydantoin permease"/>
    <property type="match status" value="1"/>
</dbReference>
<evidence type="ECO:0000256" key="4">
    <source>
        <dbReference type="ARBA" id="ARBA00022989"/>
    </source>
</evidence>
<proteinExistence type="inferred from homology"/>
<comment type="subcellular location">
    <subcellularLocation>
        <location evidence="1">Membrane</location>
        <topology evidence="1">Multi-pass membrane protein</topology>
    </subcellularLocation>
</comment>
<accession>A0A5N6ET47</accession>
<dbReference type="InterPro" id="IPR045225">
    <property type="entry name" value="Uracil/uridine/allantoin_perm"/>
</dbReference>
<gene>
    <name evidence="7" type="ORF">BDV33DRAFT_203299</name>
</gene>
<organism evidence="7 8">
    <name type="scientific">Aspergillus novoparasiticus</name>
    <dbReference type="NCBI Taxonomy" id="986946"/>
    <lineage>
        <taxon>Eukaryota</taxon>
        <taxon>Fungi</taxon>
        <taxon>Dikarya</taxon>
        <taxon>Ascomycota</taxon>
        <taxon>Pezizomycotina</taxon>
        <taxon>Eurotiomycetes</taxon>
        <taxon>Eurotiomycetidae</taxon>
        <taxon>Eurotiales</taxon>
        <taxon>Aspergillaceae</taxon>
        <taxon>Aspergillus</taxon>
        <taxon>Aspergillus subgen. Circumdati</taxon>
    </lineage>
</organism>
<dbReference type="EMBL" id="ML733427">
    <property type="protein sequence ID" value="KAB8220658.1"/>
    <property type="molecule type" value="Genomic_DNA"/>
</dbReference>
<dbReference type="InterPro" id="IPR001248">
    <property type="entry name" value="Pur-cyt_permease"/>
</dbReference>
<keyword evidence="4 6" id="KW-1133">Transmembrane helix</keyword>
<dbReference type="Pfam" id="PF02133">
    <property type="entry name" value="Transp_cyt_pur"/>
    <property type="match status" value="1"/>
</dbReference>
<evidence type="ECO:0000313" key="8">
    <source>
        <dbReference type="Proteomes" id="UP000326799"/>
    </source>
</evidence>
<dbReference type="Proteomes" id="UP000326799">
    <property type="component" value="Unassembled WGS sequence"/>
</dbReference>
<dbReference type="GO" id="GO:0005886">
    <property type="term" value="C:plasma membrane"/>
    <property type="evidence" value="ECO:0007669"/>
    <property type="project" value="TreeGrafter"/>
</dbReference>
<evidence type="ECO:0000313" key="7">
    <source>
        <dbReference type="EMBL" id="KAB8220658.1"/>
    </source>
</evidence>
<name>A0A5N6ET47_9EURO</name>
<sequence>MDDGGSRSRVATFFGGAALSVSQMGLNVPANALAGGFDMAATFPTYIDHCCGAYFTVLVSIACNPWKLVNTTPIFLAVLSSYSIVLGPMVGSMIASYFAVMRRKSKIEDLFPCHADAKGTYWYTYGVNWRAPVAWPWGMVPSLLGFVAHVDPSVAVPVGLTRIYYILLPHGHGN</sequence>
<dbReference type="GO" id="GO:0015205">
    <property type="term" value="F:nucleobase transmembrane transporter activity"/>
    <property type="evidence" value="ECO:0007669"/>
    <property type="project" value="TreeGrafter"/>
</dbReference>